<dbReference type="EMBL" id="CABFOC020000003">
    <property type="protein sequence ID" value="CAH0043054.1"/>
    <property type="molecule type" value="Genomic_DNA"/>
</dbReference>
<dbReference type="Proteomes" id="UP000775872">
    <property type="component" value="Unassembled WGS sequence"/>
</dbReference>
<gene>
    <name evidence="2" type="ORF">CSOL1703_00009121</name>
</gene>
<protein>
    <submittedName>
        <fullName evidence="2">Uncharacterized protein</fullName>
    </submittedName>
</protein>
<reference evidence="2 3" key="2">
    <citation type="submission" date="2021-10" db="EMBL/GenBank/DDBJ databases">
        <authorList>
            <person name="Piombo E."/>
        </authorList>
    </citation>
    <scope>NUCLEOTIDE SEQUENCE [LARGE SCALE GENOMIC DNA]</scope>
</reference>
<keyword evidence="3" id="KW-1185">Reference proteome</keyword>
<evidence type="ECO:0000313" key="3">
    <source>
        <dbReference type="Proteomes" id="UP000775872"/>
    </source>
</evidence>
<feature type="region of interest" description="Disordered" evidence="1">
    <location>
        <begin position="113"/>
        <end position="180"/>
    </location>
</feature>
<dbReference type="OrthoDB" id="5409998at2759"/>
<sequence length="371" mass="39507">MAPSLESKTSLDVLQIMLNDAVRYESPHILFILWDLADLRKSQLVQTGKALRASRKEAPGSVSAANNSARYKIPETMRTFHSALDDLEQEIIRAKGVMQRDISRLRESKMEVELPQSVEAQSKSPMVIDLDSSPPPAPKTEPEDEGASSTKKTIAPFPDMGLDISGTSASGPEGLSSQAPIPSVEVEPKIEPAPAAPMPAMTQADLEQQPKGPTTESGVSGAPNAELHFTNMEFALAQPENGQQNDTSTGEHFDLTSFAAPDGANGSLSLEGLVPQPATNNPGGSDLLAVQGDTSGISDQMNGDNNVTDEALDNLLDMDFSGADGTDFDFSMDGGNSFNELMTNHDGTFDTTMSQGGFDEDLFNFDKPEGA</sequence>
<feature type="compositionally biased region" description="Polar residues" evidence="1">
    <location>
        <begin position="165"/>
        <end position="180"/>
    </location>
</feature>
<evidence type="ECO:0000256" key="1">
    <source>
        <dbReference type="SAM" id="MobiDB-lite"/>
    </source>
</evidence>
<dbReference type="AlphaFoldDB" id="A0A9N9W2F0"/>
<name>A0A9N9W2F0_9HYPO</name>
<organism evidence="2 3">
    <name type="scientific">Clonostachys solani</name>
    <dbReference type="NCBI Taxonomy" id="160281"/>
    <lineage>
        <taxon>Eukaryota</taxon>
        <taxon>Fungi</taxon>
        <taxon>Dikarya</taxon>
        <taxon>Ascomycota</taxon>
        <taxon>Pezizomycotina</taxon>
        <taxon>Sordariomycetes</taxon>
        <taxon>Hypocreomycetidae</taxon>
        <taxon>Hypocreales</taxon>
        <taxon>Bionectriaceae</taxon>
        <taxon>Clonostachys</taxon>
    </lineage>
</organism>
<accession>A0A9N9W2F0</accession>
<evidence type="ECO:0000313" key="2">
    <source>
        <dbReference type="EMBL" id="CAH0043054.1"/>
    </source>
</evidence>
<comment type="caution">
    <text evidence="2">The sequence shown here is derived from an EMBL/GenBank/DDBJ whole genome shotgun (WGS) entry which is preliminary data.</text>
</comment>
<proteinExistence type="predicted"/>
<reference evidence="3" key="1">
    <citation type="submission" date="2019-06" db="EMBL/GenBank/DDBJ databases">
        <authorList>
            <person name="Broberg M."/>
        </authorList>
    </citation>
    <scope>NUCLEOTIDE SEQUENCE [LARGE SCALE GENOMIC DNA]</scope>
</reference>